<organism evidence="2 3">
    <name type="scientific">Amycolatopsis oliviviridis</name>
    <dbReference type="NCBI Taxonomy" id="1471590"/>
    <lineage>
        <taxon>Bacteria</taxon>
        <taxon>Bacillati</taxon>
        <taxon>Actinomycetota</taxon>
        <taxon>Actinomycetes</taxon>
        <taxon>Pseudonocardiales</taxon>
        <taxon>Pseudonocardiaceae</taxon>
        <taxon>Amycolatopsis</taxon>
    </lineage>
</organism>
<accession>A0ABQ3LTU7</accession>
<proteinExistence type="predicted"/>
<sequence length="78" mass="8992">MPFTFGSFAQRTDKNGPSREENERRNGPRDDRYSDQTHKVTERAVAGTACRPPSHYQYTPAIHTVCGERHVRRTLQCD</sequence>
<gene>
    <name evidence="2" type="ORF">GCM10017790_47580</name>
</gene>
<evidence type="ECO:0000256" key="1">
    <source>
        <dbReference type="SAM" id="MobiDB-lite"/>
    </source>
</evidence>
<feature type="compositionally biased region" description="Basic and acidic residues" evidence="1">
    <location>
        <begin position="11"/>
        <end position="42"/>
    </location>
</feature>
<evidence type="ECO:0000313" key="2">
    <source>
        <dbReference type="EMBL" id="GHH23957.1"/>
    </source>
</evidence>
<evidence type="ECO:0000313" key="3">
    <source>
        <dbReference type="Proteomes" id="UP000635387"/>
    </source>
</evidence>
<dbReference type="Proteomes" id="UP000635387">
    <property type="component" value="Unassembled WGS sequence"/>
</dbReference>
<dbReference type="EMBL" id="BNAY01000005">
    <property type="protein sequence ID" value="GHH23957.1"/>
    <property type="molecule type" value="Genomic_DNA"/>
</dbReference>
<comment type="caution">
    <text evidence="2">The sequence shown here is derived from an EMBL/GenBank/DDBJ whole genome shotgun (WGS) entry which is preliminary data.</text>
</comment>
<name>A0ABQ3LTU7_9PSEU</name>
<keyword evidence="3" id="KW-1185">Reference proteome</keyword>
<reference evidence="3" key="1">
    <citation type="journal article" date="2019" name="Int. J. Syst. Evol. Microbiol.">
        <title>The Global Catalogue of Microorganisms (GCM) 10K type strain sequencing project: providing services to taxonomists for standard genome sequencing and annotation.</title>
        <authorList>
            <consortium name="The Broad Institute Genomics Platform"/>
            <consortium name="The Broad Institute Genome Sequencing Center for Infectious Disease"/>
            <person name="Wu L."/>
            <person name="Ma J."/>
        </authorList>
    </citation>
    <scope>NUCLEOTIDE SEQUENCE [LARGE SCALE GENOMIC DNA]</scope>
    <source>
        <strain evidence="3">CGMCC 4.7683</strain>
    </source>
</reference>
<protein>
    <submittedName>
        <fullName evidence="2">Uncharacterized protein</fullName>
    </submittedName>
</protein>
<feature type="region of interest" description="Disordered" evidence="1">
    <location>
        <begin position="1"/>
        <end position="54"/>
    </location>
</feature>